<gene>
    <name evidence="1" type="ordered locus">Mesau_02849</name>
</gene>
<dbReference type="AlphaFoldDB" id="L0KKV4"/>
<sequence length="67" mass="7515">MALSNQLLEEDLTFQCPSCKTPLVRKGSWVKSVTTFTCKRCGERVRLSYSEKLEIFRLGAAARDTGS</sequence>
<accession>L0KKV4</accession>
<dbReference type="Proteomes" id="UP000010998">
    <property type="component" value="Chromosome"/>
</dbReference>
<evidence type="ECO:0000313" key="1">
    <source>
        <dbReference type="EMBL" id="AGB45240.1"/>
    </source>
</evidence>
<organism evidence="1 2">
    <name type="scientific">Mesorhizobium australicum (strain HAMBI 3006 / LMG 24608 / WSM2073)</name>
    <dbReference type="NCBI Taxonomy" id="754035"/>
    <lineage>
        <taxon>Bacteria</taxon>
        <taxon>Pseudomonadati</taxon>
        <taxon>Pseudomonadota</taxon>
        <taxon>Alphaproteobacteria</taxon>
        <taxon>Hyphomicrobiales</taxon>
        <taxon>Phyllobacteriaceae</taxon>
        <taxon>Mesorhizobium</taxon>
    </lineage>
</organism>
<protein>
    <submittedName>
        <fullName evidence="1">Uncharacterized protein</fullName>
    </submittedName>
</protein>
<dbReference type="EMBL" id="CP003358">
    <property type="protein sequence ID" value="AGB45240.1"/>
    <property type="molecule type" value="Genomic_DNA"/>
</dbReference>
<reference evidence="2" key="1">
    <citation type="submission" date="2012-02" db="EMBL/GenBank/DDBJ databases">
        <title>Complete sequence of Mesorhizobium australicum WSM2073.</title>
        <authorList>
            <person name="Lucas S."/>
            <person name="Han J."/>
            <person name="Lapidus A."/>
            <person name="Cheng J.-F."/>
            <person name="Goodwin L."/>
            <person name="Pitluck S."/>
            <person name="Peters L."/>
            <person name="Gu W."/>
            <person name="Detter J.C."/>
            <person name="Han C."/>
            <person name="Tapia R."/>
            <person name="Land M."/>
            <person name="Hauser L."/>
            <person name="Kyrpides N."/>
            <person name="Ivanova N."/>
            <person name="Pagani I."/>
            <person name="Reeve W.G."/>
            <person name="Howieson J.G."/>
            <person name="Tiwari R.P."/>
            <person name="O'Hara G.W."/>
            <person name="Atkins C.A."/>
            <person name="Ronson C.W."/>
            <person name="Nandasena K.G."/>
            <person name="Woyke T."/>
        </authorList>
    </citation>
    <scope>NUCLEOTIDE SEQUENCE [LARGE SCALE GENOMIC DNA]</scope>
    <source>
        <strain evidence="2">LMG 24608 / HAMBI 3006 / WSM2073</strain>
    </source>
</reference>
<name>L0KKV4_MESAW</name>
<proteinExistence type="predicted"/>
<keyword evidence="2" id="KW-1185">Reference proteome</keyword>
<evidence type="ECO:0000313" key="2">
    <source>
        <dbReference type="Proteomes" id="UP000010998"/>
    </source>
</evidence>
<dbReference type="HOGENOM" id="CLU_201815_0_0_5"/>
<dbReference type="KEGG" id="mam:Mesau_02849"/>